<reference evidence="12" key="2">
    <citation type="submission" date="2020-09" db="EMBL/GenBank/DDBJ databases">
        <authorList>
            <person name="Sun Q."/>
            <person name="Ohkuma M."/>
        </authorList>
    </citation>
    <scope>NUCLEOTIDE SEQUENCE</scope>
    <source>
        <strain evidence="12">JCM 19596</strain>
    </source>
</reference>
<evidence type="ECO:0000256" key="2">
    <source>
        <dbReference type="ARBA" id="ARBA00022448"/>
    </source>
</evidence>
<proteinExistence type="predicted"/>
<organism evidence="12 13">
    <name type="scientific">Halocalculus aciditolerans</name>
    <dbReference type="NCBI Taxonomy" id="1383812"/>
    <lineage>
        <taxon>Archaea</taxon>
        <taxon>Methanobacteriati</taxon>
        <taxon>Methanobacteriota</taxon>
        <taxon>Stenosarchaea group</taxon>
        <taxon>Halobacteria</taxon>
        <taxon>Halobacteriales</taxon>
        <taxon>Halobacteriaceae</taxon>
        <taxon>Halocalculus</taxon>
    </lineage>
</organism>
<dbReference type="AlphaFoldDB" id="A0A830F4X0"/>
<dbReference type="InterPro" id="IPR036640">
    <property type="entry name" value="ABC1_TM_sf"/>
</dbReference>
<dbReference type="SUPFAM" id="SSF52540">
    <property type="entry name" value="P-loop containing nucleoside triphosphate hydrolases"/>
    <property type="match status" value="1"/>
</dbReference>
<dbReference type="InterPro" id="IPR027417">
    <property type="entry name" value="P-loop_NTPase"/>
</dbReference>
<dbReference type="Pfam" id="PF00005">
    <property type="entry name" value="ABC_tran"/>
    <property type="match status" value="1"/>
</dbReference>
<evidence type="ECO:0000256" key="4">
    <source>
        <dbReference type="ARBA" id="ARBA00022741"/>
    </source>
</evidence>
<comment type="caution">
    <text evidence="12">The sequence shown here is derived from an EMBL/GenBank/DDBJ whole genome shotgun (WGS) entry which is preliminary data.</text>
</comment>
<keyword evidence="5 12" id="KW-0067">ATP-binding</keyword>
<feature type="domain" description="ABC transmembrane type-1" evidence="11">
    <location>
        <begin position="47"/>
        <end position="352"/>
    </location>
</feature>
<keyword evidence="13" id="KW-1185">Reference proteome</keyword>
<evidence type="ECO:0000259" key="10">
    <source>
        <dbReference type="PROSITE" id="PS50893"/>
    </source>
</evidence>
<dbReference type="PANTHER" id="PTHR24221">
    <property type="entry name" value="ATP-BINDING CASSETTE SUB-FAMILY B"/>
    <property type="match status" value="1"/>
</dbReference>
<feature type="region of interest" description="Disordered" evidence="8">
    <location>
        <begin position="393"/>
        <end position="430"/>
    </location>
</feature>
<feature type="transmembrane region" description="Helical" evidence="9">
    <location>
        <begin position="96"/>
        <end position="119"/>
    </location>
</feature>
<dbReference type="Gene3D" id="3.40.50.300">
    <property type="entry name" value="P-loop containing nucleotide triphosphate hydrolases"/>
    <property type="match status" value="1"/>
</dbReference>
<feature type="domain" description="ABC transporter" evidence="10">
    <location>
        <begin position="414"/>
        <end position="647"/>
    </location>
</feature>
<dbReference type="SMART" id="SM00382">
    <property type="entry name" value="AAA"/>
    <property type="match status" value="1"/>
</dbReference>
<feature type="region of interest" description="Disordered" evidence="8">
    <location>
        <begin position="1"/>
        <end position="24"/>
    </location>
</feature>
<dbReference type="CDD" id="cd18565">
    <property type="entry name" value="ABC_6TM_exporter_like"/>
    <property type="match status" value="1"/>
</dbReference>
<evidence type="ECO:0000256" key="3">
    <source>
        <dbReference type="ARBA" id="ARBA00022692"/>
    </source>
</evidence>
<dbReference type="InterPro" id="IPR003593">
    <property type="entry name" value="AAA+_ATPase"/>
</dbReference>
<keyword evidence="3 9" id="KW-0812">Transmembrane</keyword>
<evidence type="ECO:0000259" key="11">
    <source>
        <dbReference type="PROSITE" id="PS50929"/>
    </source>
</evidence>
<evidence type="ECO:0000313" key="13">
    <source>
        <dbReference type="Proteomes" id="UP000607197"/>
    </source>
</evidence>
<feature type="transmembrane region" description="Helical" evidence="9">
    <location>
        <begin position="204"/>
        <end position="224"/>
    </location>
</feature>
<keyword evidence="7 9" id="KW-0472">Membrane</keyword>
<dbReference type="EMBL" id="BMPG01000003">
    <property type="protein sequence ID" value="GGL63956.1"/>
    <property type="molecule type" value="Genomic_DNA"/>
</dbReference>
<dbReference type="PROSITE" id="PS50929">
    <property type="entry name" value="ABC_TM1F"/>
    <property type="match status" value="1"/>
</dbReference>
<gene>
    <name evidence="12" type="ORF">GCM10009039_22280</name>
</gene>
<reference evidence="12" key="1">
    <citation type="journal article" date="2014" name="Int. J. Syst. Evol. Microbiol.">
        <title>Complete genome sequence of Corynebacterium casei LMG S-19264T (=DSM 44701T), isolated from a smear-ripened cheese.</title>
        <authorList>
            <consortium name="US DOE Joint Genome Institute (JGI-PGF)"/>
            <person name="Walter F."/>
            <person name="Albersmeier A."/>
            <person name="Kalinowski J."/>
            <person name="Ruckert C."/>
        </authorList>
    </citation>
    <scope>NUCLEOTIDE SEQUENCE</scope>
    <source>
        <strain evidence="12">JCM 19596</strain>
    </source>
</reference>
<feature type="compositionally biased region" description="Basic and acidic residues" evidence="8">
    <location>
        <begin position="409"/>
        <end position="430"/>
    </location>
</feature>
<dbReference type="PROSITE" id="PS00211">
    <property type="entry name" value="ABC_TRANSPORTER_1"/>
    <property type="match status" value="1"/>
</dbReference>
<feature type="transmembrane region" description="Helical" evidence="9">
    <location>
        <begin position="58"/>
        <end position="76"/>
    </location>
</feature>
<dbReference type="InterPro" id="IPR011527">
    <property type="entry name" value="ABC1_TM_dom"/>
</dbReference>
<evidence type="ECO:0000256" key="8">
    <source>
        <dbReference type="SAM" id="MobiDB-lite"/>
    </source>
</evidence>
<feature type="transmembrane region" description="Helical" evidence="9">
    <location>
        <begin position="180"/>
        <end position="198"/>
    </location>
</feature>
<protein>
    <submittedName>
        <fullName evidence="12">Multidrug ABC transporter ATP-binding protein</fullName>
    </submittedName>
</protein>
<dbReference type="GO" id="GO:0016020">
    <property type="term" value="C:membrane"/>
    <property type="evidence" value="ECO:0007669"/>
    <property type="project" value="UniProtKB-SubCell"/>
</dbReference>
<dbReference type="Pfam" id="PF00664">
    <property type="entry name" value="ABC_membrane"/>
    <property type="match status" value="1"/>
</dbReference>
<evidence type="ECO:0000313" key="12">
    <source>
        <dbReference type="EMBL" id="GGL63956.1"/>
    </source>
</evidence>
<dbReference type="GO" id="GO:0016887">
    <property type="term" value="F:ATP hydrolysis activity"/>
    <property type="evidence" value="ECO:0007669"/>
    <property type="project" value="InterPro"/>
</dbReference>
<sequence>MSADDAGDAVGSDAGSDGSDADATAETANPMWGLYREYGRANAGWAAAGVAGTVAARLLSLVPAYLVGLAVDAIFLEQRVFSIPLLPAAATPTDAWAQVELVVGLLAAATVFGALFSWVQAWAWTVFAQTVQYGLRTDAYEALQDLDLAFFARRRTGDIMAVLNNDVDQLEAFLEDGLSSSLEVLAVFFGIGSVLFLLNAPLTVVTMVPVLVLGAFTAGFLRVIEPRYFGVRERVGDLNARLENNVAGIETVKTEHAEAHEAGRVREAARDYLDATLRAVKVQVAFFPGINLISGLGFATVFLLGGYWVVSGPPFGLSGSLSPGEFVTFTIYAQQFIWPVIQFGGVVDDYGRANAAARRVDEILAREPAVTDAPDAEPLDVDDGRVEYDGVDFAYRGDTSPADASARPDASRSDRRDSTGEDESARPVLRDVSFDVAGGSTVGVVGPTGAGKSTLLKLLNRLYDPDAGSVRVDGQDVRDVTLASLREQVGYVNQDPFLFFGTVAENIRYGSFDATRAEVEAAAEAAQADIFVENLPDGYDTMVGERGVKLSGGQRQRVALARAILKDPEILVLDEATSHVDTETEALIQRSLADLVEDRTAFVIAHRLSTVRQADRVLVLDDGRVVEDGTHEALLDADGLYANLWKVQVGELDALTPDFVERARRHLAETRDGDADES</sequence>
<evidence type="ECO:0000256" key="1">
    <source>
        <dbReference type="ARBA" id="ARBA00004141"/>
    </source>
</evidence>
<evidence type="ECO:0000256" key="5">
    <source>
        <dbReference type="ARBA" id="ARBA00022840"/>
    </source>
</evidence>
<dbReference type="InterPro" id="IPR003439">
    <property type="entry name" value="ABC_transporter-like_ATP-bd"/>
</dbReference>
<dbReference type="GO" id="GO:0140359">
    <property type="term" value="F:ABC-type transporter activity"/>
    <property type="evidence" value="ECO:0007669"/>
    <property type="project" value="InterPro"/>
</dbReference>
<dbReference type="PROSITE" id="PS50893">
    <property type="entry name" value="ABC_TRANSPORTER_2"/>
    <property type="match status" value="1"/>
</dbReference>
<comment type="subcellular location">
    <subcellularLocation>
        <location evidence="1">Membrane</location>
        <topology evidence="1">Multi-pass membrane protein</topology>
    </subcellularLocation>
</comment>
<dbReference type="Proteomes" id="UP000607197">
    <property type="component" value="Unassembled WGS sequence"/>
</dbReference>
<name>A0A830F4X0_9EURY</name>
<dbReference type="SUPFAM" id="SSF90123">
    <property type="entry name" value="ABC transporter transmembrane region"/>
    <property type="match status" value="1"/>
</dbReference>
<keyword evidence="4" id="KW-0547">Nucleotide-binding</keyword>
<dbReference type="RefSeq" id="WP_229774046.1">
    <property type="nucleotide sequence ID" value="NZ_BMPG01000003.1"/>
</dbReference>
<dbReference type="PANTHER" id="PTHR24221:SF654">
    <property type="entry name" value="ATP-BINDING CASSETTE SUB-FAMILY B MEMBER 6"/>
    <property type="match status" value="1"/>
</dbReference>
<dbReference type="FunFam" id="3.40.50.300:FF:000287">
    <property type="entry name" value="Multidrug ABC transporter ATP-binding protein"/>
    <property type="match status" value="1"/>
</dbReference>
<feature type="transmembrane region" description="Helical" evidence="9">
    <location>
        <begin position="284"/>
        <end position="310"/>
    </location>
</feature>
<accession>A0A830F4X0</accession>
<keyword evidence="6 9" id="KW-1133">Transmembrane helix</keyword>
<evidence type="ECO:0000256" key="9">
    <source>
        <dbReference type="SAM" id="Phobius"/>
    </source>
</evidence>
<dbReference type="Gene3D" id="1.20.1560.10">
    <property type="entry name" value="ABC transporter type 1, transmembrane domain"/>
    <property type="match status" value="1"/>
</dbReference>
<evidence type="ECO:0000256" key="6">
    <source>
        <dbReference type="ARBA" id="ARBA00022989"/>
    </source>
</evidence>
<dbReference type="InterPro" id="IPR017871">
    <property type="entry name" value="ABC_transporter-like_CS"/>
</dbReference>
<dbReference type="GO" id="GO:0005524">
    <property type="term" value="F:ATP binding"/>
    <property type="evidence" value="ECO:0007669"/>
    <property type="project" value="UniProtKB-KW"/>
</dbReference>
<evidence type="ECO:0000256" key="7">
    <source>
        <dbReference type="ARBA" id="ARBA00023136"/>
    </source>
</evidence>
<keyword evidence="2" id="KW-0813">Transport</keyword>
<dbReference type="InterPro" id="IPR039421">
    <property type="entry name" value="Type_1_exporter"/>
</dbReference>